<evidence type="ECO:0000259" key="7">
    <source>
        <dbReference type="PROSITE" id="PS50928"/>
    </source>
</evidence>
<evidence type="ECO:0000256" key="1">
    <source>
        <dbReference type="ARBA" id="ARBA00004141"/>
    </source>
</evidence>
<keyword evidence="9" id="KW-1185">Reference proteome</keyword>
<dbReference type="PANTHER" id="PTHR30177">
    <property type="entry name" value="GLYCINE BETAINE/L-PROLINE TRANSPORT SYSTEM PERMEASE PROTEIN PROW"/>
    <property type="match status" value="1"/>
</dbReference>
<dbReference type="PROSITE" id="PS50928">
    <property type="entry name" value="ABC_TM1"/>
    <property type="match status" value="1"/>
</dbReference>
<comment type="subcellular location">
    <subcellularLocation>
        <location evidence="6">Cell membrane</location>
        <topology evidence="6">Multi-pass membrane protein</topology>
    </subcellularLocation>
    <subcellularLocation>
        <location evidence="1">Membrane</location>
        <topology evidence="1">Multi-pass membrane protein</topology>
    </subcellularLocation>
</comment>
<dbReference type="AlphaFoldDB" id="A0A942TG61"/>
<keyword evidence="5 6" id="KW-0472">Membrane</keyword>
<dbReference type="Pfam" id="PF00528">
    <property type="entry name" value="BPD_transp_1"/>
    <property type="match status" value="1"/>
</dbReference>
<dbReference type="RefSeq" id="WP_213126241.1">
    <property type="nucleotide sequence ID" value="NZ_JAGYPG010000003.1"/>
</dbReference>
<proteinExistence type="inferred from homology"/>
<feature type="transmembrane region" description="Helical" evidence="6">
    <location>
        <begin position="77"/>
        <end position="94"/>
    </location>
</feature>
<dbReference type="GO" id="GO:0055085">
    <property type="term" value="P:transmembrane transport"/>
    <property type="evidence" value="ECO:0007669"/>
    <property type="project" value="InterPro"/>
</dbReference>
<comment type="similarity">
    <text evidence="6">Belongs to the binding-protein-dependent transport system permease family.</text>
</comment>
<keyword evidence="4 6" id="KW-1133">Transmembrane helix</keyword>
<comment type="caution">
    <text evidence="8">The sequence shown here is derived from an EMBL/GenBank/DDBJ whole genome shotgun (WGS) entry which is preliminary data.</text>
</comment>
<dbReference type="PANTHER" id="PTHR30177:SF4">
    <property type="entry name" value="OSMOPROTECTANT IMPORT PERMEASE PROTEIN OSMW"/>
    <property type="match status" value="1"/>
</dbReference>
<evidence type="ECO:0000313" key="9">
    <source>
        <dbReference type="Proteomes" id="UP000681414"/>
    </source>
</evidence>
<gene>
    <name evidence="8" type="ORF">KHA97_18520</name>
</gene>
<evidence type="ECO:0000256" key="3">
    <source>
        <dbReference type="ARBA" id="ARBA00022692"/>
    </source>
</evidence>
<dbReference type="Proteomes" id="UP000681414">
    <property type="component" value="Unassembled WGS sequence"/>
</dbReference>
<organism evidence="8 9">
    <name type="scientific">Lederbergia citri</name>
    <dbReference type="NCBI Taxonomy" id="2833580"/>
    <lineage>
        <taxon>Bacteria</taxon>
        <taxon>Bacillati</taxon>
        <taxon>Bacillota</taxon>
        <taxon>Bacilli</taxon>
        <taxon>Bacillales</taxon>
        <taxon>Bacillaceae</taxon>
        <taxon>Lederbergia</taxon>
    </lineage>
</organism>
<dbReference type="InterPro" id="IPR051204">
    <property type="entry name" value="ABC_transp_perm/SBD"/>
</dbReference>
<dbReference type="Gene3D" id="1.10.3720.10">
    <property type="entry name" value="MetI-like"/>
    <property type="match status" value="1"/>
</dbReference>
<feature type="transmembrane region" description="Helical" evidence="6">
    <location>
        <begin position="47"/>
        <end position="71"/>
    </location>
</feature>
<protein>
    <submittedName>
        <fullName evidence="8">ABC transporter permease</fullName>
    </submittedName>
</protein>
<feature type="transmembrane region" description="Helical" evidence="6">
    <location>
        <begin position="12"/>
        <end position="35"/>
    </location>
</feature>
<evidence type="ECO:0000256" key="5">
    <source>
        <dbReference type="ARBA" id="ARBA00023136"/>
    </source>
</evidence>
<dbReference type="CDD" id="cd06261">
    <property type="entry name" value="TM_PBP2"/>
    <property type="match status" value="1"/>
</dbReference>
<feature type="transmembrane region" description="Helical" evidence="6">
    <location>
        <begin position="130"/>
        <end position="157"/>
    </location>
</feature>
<feature type="transmembrane region" description="Helical" evidence="6">
    <location>
        <begin position="177"/>
        <end position="198"/>
    </location>
</feature>
<accession>A0A942TG61</accession>
<evidence type="ECO:0000256" key="2">
    <source>
        <dbReference type="ARBA" id="ARBA00022448"/>
    </source>
</evidence>
<dbReference type="GO" id="GO:0005886">
    <property type="term" value="C:plasma membrane"/>
    <property type="evidence" value="ECO:0007669"/>
    <property type="project" value="UniProtKB-SubCell"/>
</dbReference>
<dbReference type="InterPro" id="IPR000515">
    <property type="entry name" value="MetI-like"/>
</dbReference>
<keyword evidence="2 6" id="KW-0813">Transport</keyword>
<reference evidence="8 9" key="1">
    <citation type="submission" date="2021-05" db="EMBL/GenBank/DDBJ databases">
        <title>Novel Bacillus species.</title>
        <authorList>
            <person name="Liu G."/>
        </authorList>
    </citation>
    <scope>NUCLEOTIDE SEQUENCE [LARGE SCALE GENOMIC DNA]</scope>
    <source>
        <strain evidence="9">FJAT-49780</strain>
    </source>
</reference>
<dbReference type="InterPro" id="IPR035906">
    <property type="entry name" value="MetI-like_sf"/>
</dbReference>
<sequence length="213" mass="23242">MFSFLINYYDRILMLFFQHLMLTAVSLSLALLIALPIGVFLSRYKKISVPVLSILGILYSIPSLAMFAFLIPFVGLGLKPAIIALIAYSQLILVRNVMVGFQSIDPSIIEAGRGMGLGPFRLFWKIEFPLALPVILGGVRIATISIIGIATIAAWINAGGLGVILFEGLYQNHTPKMIWGTIFVSLLAIVSNQLLLALEKRAALKVRGELAAK</sequence>
<name>A0A942TG61_9BACI</name>
<evidence type="ECO:0000256" key="4">
    <source>
        <dbReference type="ARBA" id="ARBA00022989"/>
    </source>
</evidence>
<dbReference type="GO" id="GO:0031460">
    <property type="term" value="P:glycine betaine transport"/>
    <property type="evidence" value="ECO:0007669"/>
    <property type="project" value="TreeGrafter"/>
</dbReference>
<feature type="domain" description="ABC transmembrane type-1" evidence="7">
    <location>
        <begin position="16"/>
        <end position="195"/>
    </location>
</feature>
<dbReference type="SUPFAM" id="SSF161098">
    <property type="entry name" value="MetI-like"/>
    <property type="match status" value="1"/>
</dbReference>
<evidence type="ECO:0000313" key="8">
    <source>
        <dbReference type="EMBL" id="MBS4197050.1"/>
    </source>
</evidence>
<evidence type="ECO:0000256" key="6">
    <source>
        <dbReference type="RuleBase" id="RU363032"/>
    </source>
</evidence>
<keyword evidence="3 6" id="KW-0812">Transmembrane</keyword>
<dbReference type="EMBL" id="JAGYPG010000003">
    <property type="protein sequence ID" value="MBS4197050.1"/>
    <property type="molecule type" value="Genomic_DNA"/>
</dbReference>